<dbReference type="Proteomes" id="UP000324222">
    <property type="component" value="Unassembled WGS sequence"/>
</dbReference>
<dbReference type="EMBL" id="VSRR010000217">
    <property type="protein sequence ID" value="MPC12445.1"/>
    <property type="molecule type" value="Genomic_DNA"/>
</dbReference>
<organism evidence="1 2">
    <name type="scientific">Portunus trituberculatus</name>
    <name type="common">Swimming crab</name>
    <name type="synonym">Neptunus trituberculatus</name>
    <dbReference type="NCBI Taxonomy" id="210409"/>
    <lineage>
        <taxon>Eukaryota</taxon>
        <taxon>Metazoa</taxon>
        <taxon>Ecdysozoa</taxon>
        <taxon>Arthropoda</taxon>
        <taxon>Crustacea</taxon>
        <taxon>Multicrustacea</taxon>
        <taxon>Malacostraca</taxon>
        <taxon>Eumalacostraca</taxon>
        <taxon>Eucarida</taxon>
        <taxon>Decapoda</taxon>
        <taxon>Pleocyemata</taxon>
        <taxon>Brachyura</taxon>
        <taxon>Eubrachyura</taxon>
        <taxon>Portunoidea</taxon>
        <taxon>Portunidae</taxon>
        <taxon>Portuninae</taxon>
        <taxon>Portunus</taxon>
    </lineage>
</organism>
<keyword evidence="2" id="KW-1185">Reference proteome</keyword>
<accession>A0A5B7CT78</accession>
<proteinExistence type="predicted"/>
<evidence type="ECO:0000313" key="2">
    <source>
        <dbReference type="Proteomes" id="UP000324222"/>
    </source>
</evidence>
<reference evidence="1" key="1">
    <citation type="submission" date="2019-05" db="EMBL/GenBank/DDBJ databases">
        <title>Another draft genome of Portunus trituberculatus and its Hox gene families provides insights of decapod evolution.</title>
        <authorList>
            <person name="Jeong J.-H."/>
            <person name="Song I."/>
            <person name="Kim S."/>
            <person name="Choi T."/>
            <person name="Kim D."/>
            <person name="Ryu S."/>
            <person name="Kim W."/>
        </authorList>
    </citation>
    <scope>NUCLEOTIDE SEQUENCE [LARGE SCALE GENOMIC DNA]</scope>
    <source>
        <tissue evidence="1">Muscle</tissue>
    </source>
</reference>
<sequence length="45" mass="5264">MLMFLNCIWKLYKCTTDTYQCSISLCSGQTDVPKEIENLCKIKEK</sequence>
<comment type="caution">
    <text evidence="1">The sequence shown here is derived from an EMBL/GenBank/DDBJ whole genome shotgun (WGS) entry which is preliminary data.</text>
</comment>
<protein>
    <submittedName>
        <fullName evidence="1">Uncharacterized protein</fullName>
    </submittedName>
</protein>
<evidence type="ECO:0000313" key="1">
    <source>
        <dbReference type="EMBL" id="MPC12445.1"/>
    </source>
</evidence>
<name>A0A5B7CT78_PORTR</name>
<dbReference type="AlphaFoldDB" id="A0A5B7CT78"/>
<gene>
    <name evidence="1" type="ORF">E2C01_005140</name>
</gene>